<dbReference type="OrthoDB" id="6372754at2759"/>
<evidence type="ECO:0000256" key="3">
    <source>
        <dbReference type="SAM" id="SignalP"/>
    </source>
</evidence>
<dbReference type="EMBL" id="LRGB01002580">
    <property type="protein sequence ID" value="KZS06927.1"/>
    <property type="molecule type" value="Genomic_DNA"/>
</dbReference>
<evidence type="ECO:0000256" key="1">
    <source>
        <dbReference type="SAM" id="MobiDB-lite"/>
    </source>
</evidence>
<evidence type="ECO:0000256" key="2">
    <source>
        <dbReference type="SAM" id="Phobius"/>
    </source>
</evidence>
<evidence type="ECO:0000313" key="5">
    <source>
        <dbReference type="Proteomes" id="UP000076858"/>
    </source>
</evidence>
<name>A0A164PKR0_9CRUS</name>
<feature type="compositionally biased region" description="Low complexity" evidence="1">
    <location>
        <begin position="90"/>
        <end position="104"/>
    </location>
</feature>
<gene>
    <name evidence="4" type="ORF">APZ42_029454</name>
</gene>
<reference evidence="4 5" key="1">
    <citation type="submission" date="2016-03" db="EMBL/GenBank/DDBJ databases">
        <title>EvidentialGene: Evidence-directed Construction of Genes on Genomes.</title>
        <authorList>
            <person name="Gilbert D.G."/>
            <person name="Choi J.-H."/>
            <person name="Mockaitis K."/>
            <person name="Colbourne J."/>
            <person name="Pfrender M."/>
        </authorList>
    </citation>
    <scope>NUCLEOTIDE SEQUENCE [LARGE SCALE GENOMIC DNA]</scope>
    <source>
        <strain evidence="4 5">Xinb3</strain>
        <tissue evidence="4">Complete organism</tissue>
    </source>
</reference>
<feature type="compositionally biased region" description="Polar residues" evidence="1">
    <location>
        <begin position="57"/>
        <end position="73"/>
    </location>
</feature>
<feature type="transmembrane region" description="Helical" evidence="2">
    <location>
        <begin position="128"/>
        <end position="150"/>
    </location>
</feature>
<dbReference type="Proteomes" id="UP000076858">
    <property type="component" value="Unassembled WGS sequence"/>
</dbReference>
<proteinExistence type="predicted"/>
<feature type="region of interest" description="Disordered" evidence="1">
    <location>
        <begin position="23"/>
        <end position="104"/>
    </location>
</feature>
<keyword evidence="5" id="KW-1185">Reference proteome</keyword>
<protein>
    <submittedName>
        <fullName evidence="4">Uncharacterized protein</fullName>
    </submittedName>
</protein>
<organism evidence="4 5">
    <name type="scientific">Daphnia magna</name>
    <dbReference type="NCBI Taxonomy" id="35525"/>
    <lineage>
        <taxon>Eukaryota</taxon>
        <taxon>Metazoa</taxon>
        <taxon>Ecdysozoa</taxon>
        <taxon>Arthropoda</taxon>
        <taxon>Crustacea</taxon>
        <taxon>Branchiopoda</taxon>
        <taxon>Diplostraca</taxon>
        <taxon>Cladocera</taxon>
        <taxon>Anomopoda</taxon>
        <taxon>Daphniidae</taxon>
        <taxon>Daphnia</taxon>
    </lineage>
</organism>
<sequence>MGKILLLVLTFICAAVATAEETQAEGRQMNWNSPNYANKPDYSPSYSSSRGSDDPNRSGSMLNGPASKSSLNYQGMVPQSLDGQDINRDGSYSAPSSYGSSSDYGYEAAPDTSYGNAVGYGDDKHSSFVSALTAFLPIGLFLAAIVPNIVTVSAGRRKRSETEEANAARDEATFPILDMISSFGVRSLQEPTCQSKIVCEIGRMGGLPEANVVQRALWFTANYVPERISSLVGADKLFRQIRSQQCSEFMCSSD</sequence>
<comment type="caution">
    <text evidence="4">The sequence shown here is derived from an EMBL/GenBank/DDBJ whole genome shotgun (WGS) entry which is preliminary data.</text>
</comment>
<dbReference type="AlphaFoldDB" id="A0A164PKR0"/>
<evidence type="ECO:0000313" key="4">
    <source>
        <dbReference type="EMBL" id="KZS06927.1"/>
    </source>
</evidence>
<feature type="chain" id="PRO_5007852296" evidence="3">
    <location>
        <begin position="20"/>
        <end position="254"/>
    </location>
</feature>
<keyword evidence="2" id="KW-0812">Transmembrane</keyword>
<keyword evidence="2" id="KW-1133">Transmembrane helix</keyword>
<keyword evidence="3" id="KW-0732">Signal</keyword>
<feature type="compositionally biased region" description="Low complexity" evidence="1">
    <location>
        <begin position="40"/>
        <end position="50"/>
    </location>
</feature>
<keyword evidence="2" id="KW-0472">Membrane</keyword>
<feature type="signal peptide" evidence="3">
    <location>
        <begin position="1"/>
        <end position="19"/>
    </location>
</feature>
<accession>A0A164PKR0</accession>